<organism evidence="1 2">
    <name type="scientific">Heterorhabditis bacteriophora</name>
    <name type="common">Entomopathogenic nematode worm</name>
    <dbReference type="NCBI Taxonomy" id="37862"/>
    <lineage>
        <taxon>Eukaryota</taxon>
        <taxon>Metazoa</taxon>
        <taxon>Ecdysozoa</taxon>
        <taxon>Nematoda</taxon>
        <taxon>Chromadorea</taxon>
        <taxon>Rhabditida</taxon>
        <taxon>Rhabditina</taxon>
        <taxon>Rhabditomorpha</taxon>
        <taxon>Strongyloidea</taxon>
        <taxon>Heterorhabditidae</taxon>
        <taxon>Heterorhabditis</taxon>
    </lineage>
</organism>
<protein>
    <submittedName>
        <fullName evidence="2">Uncharacterized protein</fullName>
    </submittedName>
</protein>
<reference evidence="2" key="1">
    <citation type="submission" date="2016-11" db="UniProtKB">
        <authorList>
            <consortium name="WormBaseParasite"/>
        </authorList>
    </citation>
    <scope>IDENTIFICATION</scope>
</reference>
<accession>A0A1I7XI42</accession>
<dbReference type="AlphaFoldDB" id="A0A1I7XI42"/>
<evidence type="ECO:0000313" key="1">
    <source>
        <dbReference type="Proteomes" id="UP000095283"/>
    </source>
</evidence>
<keyword evidence="1" id="KW-1185">Reference proteome</keyword>
<proteinExistence type="predicted"/>
<evidence type="ECO:0000313" key="2">
    <source>
        <dbReference type="WBParaSite" id="Hba_17415"/>
    </source>
</evidence>
<name>A0A1I7XI42_HETBA</name>
<dbReference type="Proteomes" id="UP000095283">
    <property type="component" value="Unplaced"/>
</dbReference>
<sequence length="63" mass="7312">MEHYDCIMQQEVLDIVSHVKLTHKCRGVKKYRSCISPLIKKHCSVAAVDEFDRSVHQFGCLIH</sequence>
<dbReference type="WBParaSite" id="Hba_17415">
    <property type="protein sequence ID" value="Hba_17415"/>
    <property type="gene ID" value="Hba_17415"/>
</dbReference>